<feature type="compositionally biased region" description="Low complexity" evidence="1">
    <location>
        <begin position="129"/>
        <end position="144"/>
    </location>
</feature>
<evidence type="ECO:0000256" key="1">
    <source>
        <dbReference type="SAM" id="MobiDB-lite"/>
    </source>
</evidence>
<dbReference type="EMBL" id="MU006290">
    <property type="protein sequence ID" value="KAF2855439.1"/>
    <property type="molecule type" value="Genomic_DNA"/>
</dbReference>
<sequence length="356" mass="37787">MDNLPDQLRQFVLDTYVFLQIIQDPTISTDDKLQILENLFDGVQLPTTTSAPVIPDPPEPIPTDTSTSTSTSSSATVPAGTGGVPPGTGGVPIGTGTSEPTQIDPAGFPVAPVVTNDPTSTGGFTTNFAPSDAAPTDAATPTTTILPNVGPPIAQSIGDFGSGKRRALTFMRRGLIKSRTMRHGLRKRQYDEGTSLDDASKLGPAALHAIAGPAGSLDPMGQYDAKPQGSYTPAKPEYTNTRPGYSKADYNSAPQDQDYSPYEADYNSPDYEPKGISGDYGQYQPDSDNHVLPTYVNNALADLYGADYTKEFDEAHGYDNGADYSDANSYADNDKPAISYWSSYQDRAKSIASEGA</sequence>
<dbReference type="AlphaFoldDB" id="A0A6A7BLX1"/>
<dbReference type="Proteomes" id="UP000799423">
    <property type="component" value="Unassembled WGS sequence"/>
</dbReference>
<feature type="region of interest" description="Disordered" evidence="1">
    <location>
        <begin position="46"/>
        <end position="150"/>
    </location>
</feature>
<feature type="compositionally biased region" description="Gly residues" evidence="1">
    <location>
        <begin position="80"/>
        <end position="93"/>
    </location>
</feature>
<organism evidence="2 3">
    <name type="scientific">Plenodomus tracheiphilus IPT5</name>
    <dbReference type="NCBI Taxonomy" id="1408161"/>
    <lineage>
        <taxon>Eukaryota</taxon>
        <taxon>Fungi</taxon>
        <taxon>Dikarya</taxon>
        <taxon>Ascomycota</taxon>
        <taxon>Pezizomycotina</taxon>
        <taxon>Dothideomycetes</taxon>
        <taxon>Pleosporomycetidae</taxon>
        <taxon>Pleosporales</taxon>
        <taxon>Pleosporineae</taxon>
        <taxon>Leptosphaeriaceae</taxon>
        <taxon>Plenodomus</taxon>
    </lineage>
</organism>
<gene>
    <name evidence="2" type="ORF">T440DRAFT_439668</name>
</gene>
<keyword evidence="3" id="KW-1185">Reference proteome</keyword>
<name>A0A6A7BLX1_9PLEO</name>
<accession>A0A6A7BLX1</accession>
<evidence type="ECO:0000313" key="2">
    <source>
        <dbReference type="EMBL" id="KAF2855439.1"/>
    </source>
</evidence>
<feature type="region of interest" description="Disordered" evidence="1">
    <location>
        <begin position="218"/>
        <end position="280"/>
    </location>
</feature>
<protein>
    <submittedName>
        <fullName evidence="2">Uncharacterized protein</fullName>
    </submittedName>
</protein>
<reference evidence="2" key="1">
    <citation type="submission" date="2020-01" db="EMBL/GenBank/DDBJ databases">
        <authorList>
            <consortium name="DOE Joint Genome Institute"/>
            <person name="Haridas S."/>
            <person name="Albert R."/>
            <person name="Binder M."/>
            <person name="Bloem J."/>
            <person name="Labutti K."/>
            <person name="Salamov A."/>
            <person name="Andreopoulos B."/>
            <person name="Baker S.E."/>
            <person name="Barry K."/>
            <person name="Bills G."/>
            <person name="Bluhm B.H."/>
            <person name="Cannon C."/>
            <person name="Castanera R."/>
            <person name="Culley D.E."/>
            <person name="Daum C."/>
            <person name="Ezra D."/>
            <person name="Gonzalez J.B."/>
            <person name="Henrissat B."/>
            <person name="Kuo A."/>
            <person name="Liang C."/>
            <person name="Lipzen A."/>
            <person name="Lutzoni F."/>
            <person name="Magnuson J."/>
            <person name="Mondo S."/>
            <person name="Nolan M."/>
            <person name="Ohm R."/>
            <person name="Pangilinan J."/>
            <person name="Park H.-J."/>
            <person name="Ramirez L."/>
            <person name="Alfaro M."/>
            <person name="Sun H."/>
            <person name="Tritt A."/>
            <person name="Yoshinaga Y."/>
            <person name="Zwiers L.-H."/>
            <person name="Turgeon B.G."/>
            <person name="Goodwin S.B."/>
            <person name="Spatafora J.W."/>
            <person name="Crous P.W."/>
            <person name="Grigoriev I.V."/>
        </authorList>
    </citation>
    <scope>NUCLEOTIDE SEQUENCE</scope>
    <source>
        <strain evidence="2">IPT5</strain>
    </source>
</reference>
<feature type="compositionally biased region" description="Polar residues" evidence="1">
    <location>
        <begin position="116"/>
        <end position="128"/>
    </location>
</feature>
<evidence type="ECO:0000313" key="3">
    <source>
        <dbReference type="Proteomes" id="UP000799423"/>
    </source>
</evidence>
<dbReference type="OrthoDB" id="10561178at2759"/>
<feature type="compositionally biased region" description="Low complexity" evidence="1">
    <location>
        <begin position="62"/>
        <end position="79"/>
    </location>
</feature>
<proteinExistence type="predicted"/>